<evidence type="ECO:0000313" key="2">
    <source>
        <dbReference type="EMBL" id="RBP50802.1"/>
    </source>
</evidence>
<name>A0A395JJA1_9GAMM</name>
<dbReference type="Proteomes" id="UP000253083">
    <property type="component" value="Unassembled WGS sequence"/>
</dbReference>
<evidence type="ECO:0000256" key="1">
    <source>
        <dbReference type="SAM" id="SignalP"/>
    </source>
</evidence>
<feature type="signal peptide" evidence="1">
    <location>
        <begin position="1"/>
        <end position="22"/>
    </location>
</feature>
<feature type="chain" id="PRO_5017314235" evidence="1">
    <location>
        <begin position="23"/>
        <end position="114"/>
    </location>
</feature>
<proteinExistence type="predicted"/>
<protein>
    <submittedName>
        <fullName evidence="2">Uncharacterized protein</fullName>
    </submittedName>
</protein>
<keyword evidence="1" id="KW-0732">Signal</keyword>
<dbReference type="RefSeq" id="WP_113953623.1">
    <property type="nucleotide sequence ID" value="NZ_QNRT01000002.1"/>
</dbReference>
<reference evidence="2 3" key="1">
    <citation type="submission" date="2018-06" db="EMBL/GenBank/DDBJ databases">
        <title>Genomic Encyclopedia of Type Strains, Phase IV (KMG-IV): sequencing the most valuable type-strain genomes for metagenomic binning, comparative biology and taxonomic classification.</title>
        <authorList>
            <person name="Goeker M."/>
        </authorList>
    </citation>
    <scope>NUCLEOTIDE SEQUENCE [LARGE SCALE GENOMIC DNA]</scope>
    <source>
        <strain evidence="2 3">DSM 24032</strain>
    </source>
</reference>
<dbReference type="InParanoid" id="A0A395JJA1"/>
<dbReference type="EMBL" id="QNRT01000002">
    <property type="protein sequence ID" value="RBP50802.1"/>
    <property type="molecule type" value="Genomic_DNA"/>
</dbReference>
<accession>A0A395JJA1</accession>
<evidence type="ECO:0000313" key="3">
    <source>
        <dbReference type="Proteomes" id="UP000253083"/>
    </source>
</evidence>
<comment type="caution">
    <text evidence="2">The sequence shown here is derived from an EMBL/GenBank/DDBJ whole genome shotgun (WGS) entry which is preliminary data.</text>
</comment>
<gene>
    <name evidence="2" type="ORF">DFR28_102218</name>
</gene>
<organism evidence="2 3">
    <name type="scientific">Arenicella xantha</name>
    <dbReference type="NCBI Taxonomy" id="644221"/>
    <lineage>
        <taxon>Bacteria</taxon>
        <taxon>Pseudomonadati</taxon>
        <taxon>Pseudomonadota</taxon>
        <taxon>Gammaproteobacteria</taxon>
        <taxon>Arenicellales</taxon>
        <taxon>Arenicellaceae</taxon>
        <taxon>Arenicella</taxon>
    </lineage>
</organism>
<keyword evidence="3" id="KW-1185">Reference proteome</keyword>
<dbReference type="AlphaFoldDB" id="A0A395JJA1"/>
<sequence length="114" mass="12435">MTKRLSILTAILLTLTSQASIAECIAPTNTPIIPDGHVASQDELIAAQNAVKAFQERNLSFLLCLDEQRAALTPEAEGNEEKMAAFKQAEDDAIELEKSVANEFNTARKAFMAR</sequence>